<dbReference type="GO" id="GO:0045087">
    <property type="term" value="P:innate immune response"/>
    <property type="evidence" value="ECO:0007669"/>
    <property type="project" value="UniProtKB-KW"/>
</dbReference>
<dbReference type="Gene3D" id="1.10.533.10">
    <property type="entry name" value="Death Domain, Fas"/>
    <property type="match status" value="2"/>
</dbReference>
<dbReference type="STRING" id="7994.ENSAMXP00000054827"/>
<accession>A0A3B1KJF8</accession>
<dbReference type="FunCoup" id="A0A3B1KJF8">
    <property type="interactions" value="1213"/>
</dbReference>
<evidence type="ECO:0000256" key="3">
    <source>
        <dbReference type="ARBA" id="ARBA00022588"/>
    </source>
</evidence>
<evidence type="ECO:0000256" key="5">
    <source>
        <dbReference type="ARBA" id="ARBA00023198"/>
    </source>
</evidence>
<sequence length="199" mass="22115">MSSSIRDLLLEALEDLDSQQFKAFTWKLTDSELDLRIPRGVVEGRDRVDIVNLLIGRFTENRALEITLQLLKIIRANQVAEDLETGARVRGLCAAGGGGPSGVSTPAYDALKKAAFIDDKWAELVQRATGVEAVLDVLLSRRMINDEQYSEICSERIAQRMMQRLIREALRASGDSGKIVLYDVLMALQPYMMKDLGAS</sequence>
<dbReference type="Bgee" id="ENSAMXG00000040935">
    <property type="expression patterns" value="Expressed in zone of skin and 4 other cell types or tissues"/>
</dbReference>
<dbReference type="GO" id="GO:0006954">
    <property type="term" value="P:inflammatory response"/>
    <property type="evidence" value="ECO:0007669"/>
    <property type="project" value="UniProtKB-KW"/>
</dbReference>
<keyword evidence="4" id="KW-0391">Immunity</keyword>
<dbReference type="SMART" id="SM01289">
    <property type="entry name" value="PYRIN"/>
    <property type="match status" value="1"/>
</dbReference>
<dbReference type="SUPFAM" id="SSF47986">
    <property type="entry name" value="DEATH domain"/>
    <property type="match status" value="2"/>
</dbReference>
<organism evidence="8 9">
    <name type="scientific">Astyanax mexicanus</name>
    <name type="common">Blind cave fish</name>
    <name type="synonym">Astyanax fasciatus mexicanus</name>
    <dbReference type="NCBI Taxonomy" id="7994"/>
    <lineage>
        <taxon>Eukaryota</taxon>
        <taxon>Metazoa</taxon>
        <taxon>Chordata</taxon>
        <taxon>Craniata</taxon>
        <taxon>Vertebrata</taxon>
        <taxon>Euteleostomi</taxon>
        <taxon>Actinopterygii</taxon>
        <taxon>Neopterygii</taxon>
        <taxon>Teleostei</taxon>
        <taxon>Ostariophysi</taxon>
        <taxon>Characiformes</taxon>
        <taxon>Characoidei</taxon>
        <taxon>Acestrorhamphidae</taxon>
        <taxon>Acestrorhamphinae</taxon>
        <taxon>Astyanax</taxon>
    </lineage>
</organism>
<dbReference type="PROSITE" id="PS50209">
    <property type="entry name" value="CARD"/>
    <property type="match status" value="1"/>
</dbReference>
<evidence type="ECO:0000313" key="8">
    <source>
        <dbReference type="Ensembl" id="ENSAMXP00000054827.1"/>
    </source>
</evidence>
<dbReference type="InterPro" id="IPR011029">
    <property type="entry name" value="DEATH-like_dom_sf"/>
</dbReference>
<evidence type="ECO:0000259" key="6">
    <source>
        <dbReference type="PROSITE" id="PS50209"/>
    </source>
</evidence>
<reference evidence="9" key="2">
    <citation type="journal article" date="2014" name="Nat. Commun.">
        <title>The cavefish genome reveals candidate genes for eye loss.</title>
        <authorList>
            <person name="McGaugh S.E."/>
            <person name="Gross J.B."/>
            <person name="Aken B."/>
            <person name="Blin M."/>
            <person name="Borowsky R."/>
            <person name="Chalopin D."/>
            <person name="Hinaux H."/>
            <person name="Jeffery W.R."/>
            <person name="Keene A."/>
            <person name="Ma L."/>
            <person name="Minx P."/>
            <person name="Murphy D."/>
            <person name="O'Quin K.E."/>
            <person name="Retaux S."/>
            <person name="Rohner N."/>
            <person name="Searle S.M."/>
            <person name="Stahl B.A."/>
            <person name="Tabin C."/>
            <person name="Volff J.N."/>
            <person name="Yoshizawa M."/>
            <person name="Warren W.C."/>
        </authorList>
    </citation>
    <scope>NUCLEOTIDE SEQUENCE [LARGE SCALE GENOMIC DNA]</scope>
    <source>
        <strain evidence="9">female</strain>
    </source>
</reference>
<feature type="domain" description="CARD" evidence="6">
    <location>
        <begin position="116"/>
        <end position="199"/>
    </location>
</feature>
<dbReference type="PROSITE" id="PS50824">
    <property type="entry name" value="DAPIN"/>
    <property type="match status" value="1"/>
</dbReference>
<comment type="subcellular location">
    <subcellularLocation>
        <location evidence="1">Cytoplasm</location>
        <location evidence="1">Cytosol</location>
    </subcellularLocation>
</comment>
<protein>
    <submittedName>
        <fullName evidence="8">PYD and CARD domain containing</fullName>
    </submittedName>
</protein>
<dbReference type="InterPro" id="IPR001315">
    <property type="entry name" value="CARD"/>
</dbReference>
<dbReference type="PANTHER" id="PTHR46985:SF2">
    <property type="entry name" value="APOPTOSIS-ASSOCIATED SPECK-LIKE PROTEIN CONTAINING A CARD"/>
    <property type="match status" value="1"/>
</dbReference>
<reference evidence="8" key="4">
    <citation type="submission" date="2025-09" db="UniProtKB">
        <authorList>
            <consortium name="Ensembl"/>
        </authorList>
    </citation>
    <scope>IDENTIFICATION</scope>
</reference>
<evidence type="ECO:0000256" key="2">
    <source>
        <dbReference type="ARBA" id="ARBA00022490"/>
    </source>
</evidence>
<dbReference type="InterPro" id="IPR004020">
    <property type="entry name" value="DAPIN"/>
</dbReference>
<keyword evidence="2" id="KW-0963">Cytoplasm</keyword>
<evidence type="ECO:0000259" key="7">
    <source>
        <dbReference type="PROSITE" id="PS50824"/>
    </source>
</evidence>
<evidence type="ECO:0000256" key="1">
    <source>
        <dbReference type="ARBA" id="ARBA00004514"/>
    </source>
</evidence>
<dbReference type="GO" id="GO:0042981">
    <property type="term" value="P:regulation of apoptotic process"/>
    <property type="evidence" value="ECO:0007669"/>
    <property type="project" value="InterPro"/>
</dbReference>
<dbReference type="PANTHER" id="PTHR46985">
    <property type="entry name" value="NACHT, LRR AND PYD DOMAINS-CONTAINING PROTEIN 1"/>
    <property type="match status" value="1"/>
</dbReference>
<proteinExistence type="predicted"/>
<reference evidence="9" key="1">
    <citation type="submission" date="2013-03" db="EMBL/GenBank/DDBJ databases">
        <authorList>
            <person name="Jeffery W."/>
            <person name="Warren W."/>
            <person name="Wilson R.K."/>
        </authorList>
    </citation>
    <scope>NUCLEOTIDE SEQUENCE</scope>
    <source>
        <strain evidence="9">female</strain>
    </source>
</reference>
<keyword evidence="3" id="KW-0399">Innate immunity</keyword>
<name>A0A3B1KJF8_ASTMX</name>
<evidence type="ECO:0000313" key="9">
    <source>
        <dbReference type="Proteomes" id="UP000018467"/>
    </source>
</evidence>
<keyword evidence="9" id="KW-1185">Reference proteome</keyword>
<reference evidence="8" key="3">
    <citation type="submission" date="2025-08" db="UniProtKB">
        <authorList>
            <consortium name="Ensembl"/>
        </authorList>
    </citation>
    <scope>IDENTIFICATION</scope>
</reference>
<dbReference type="Pfam" id="PF00619">
    <property type="entry name" value="CARD"/>
    <property type="match status" value="1"/>
</dbReference>
<dbReference type="GeneTree" id="ENSGT00940000164898"/>
<dbReference type="GO" id="GO:0005829">
    <property type="term" value="C:cytosol"/>
    <property type="evidence" value="ECO:0007669"/>
    <property type="project" value="UniProtKB-SubCell"/>
</dbReference>
<dbReference type="Ensembl" id="ENSAMXT00000037939.1">
    <property type="protein sequence ID" value="ENSAMXP00000054827.1"/>
    <property type="gene ID" value="ENSAMXG00000040935.1"/>
</dbReference>
<feature type="domain" description="Pyrin" evidence="7">
    <location>
        <begin position="1"/>
        <end position="89"/>
    </location>
</feature>
<dbReference type="InterPro" id="IPR051249">
    <property type="entry name" value="NLRP_Inflammasome"/>
</dbReference>
<dbReference type="Proteomes" id="UP000018467">
    <property type="component" value="Unassembled WGS sequence"/>
</dbReference>
<evidence type="ECO:0000256" key="4">
    <source>
        <dbReference type="ARBA" id="ARBA00022859"/>
    </source>
</evidence>
<dbReference type="InParanoid" id="A0A3B1KJF8"/>
<dbReference type="Pfam" id="PF02758">
    <property type="entry name" value="PYRIN"/>
    <property type="match status" value="1"/>
</dbReference>
<keyword evidence="5" id="KW-0395">Inflammatory response</keyword>
<dbReference type="AlphaFoldDB" id="A0A3B1KJF8"/>